<dbReference type="EMBL" id="MU002165">
    <property type="protein sequence ID" value="KAF2789065.1"/>
    <property type="molecule type" value="Genomic_DNA"/>
</dbReference>
<evidence type="ECO:0000313" key="2">
    <source>
        <dbReference type="Proteomes" id="UP000799757"/>
    </source>
</evidence>
<dbReference type="OrthoDB" id="4267316at2759"/>
<proteinExistence type="predicted"/>
<name>A0A6A6WYN4_9PLEO</name>
<dbReference type="Gene3D" id="1.10.510.10">
    <property type="entry name" value="Transferase(Phosphotransferase) domain 1"/>
    <property type="match status" value="1"/>
</dbReference>
<evidence type="ECO:0008006" key="3">
    <source>
        <dbReference type="Google" id="ProtNLM"/>
    </source>
</evidence>
<feature type="non-terminal residue" evidence="1">
    <location>
        <position position="1"/>
    </location>
</feature>
<organism evidence="1 2">
    <name type="scientific">Melanomma pulvis-pyrius CBS 109.77</name>
    <dbReference type="NCBI Taxonomy" id="1314802"/>
    <lineage>
        <taxon>Eukaryota</taxon>
        <taxon>Fungi</taxon>
        <taxon>Dikarya</taxon>
        <taxon>Ascomycota</taxon>
        <taxon>Pezizomycotina</taxon>
        <taxon>Dothideomycetes</taxon>
        <taxon>Pleosporomycetidae</taxon>
        <taxon>Pleosporales</taxon>
        <taxon>Melanommataceae</taxon>
        <taxon>Melanomma</taxon>
    </lineage>
</organism>
<dbReference type="AlphaFoldDB" id="A0A6A6WYN4"/>
<evidence type="ECO:0000313" key="1">
    <source>
        <dbReference type="EMBL" id="KAF2789065.1"/>
    </source>
</evidence>
<reference evidence="1" key="1">
    <citation type="journal article" date="2020" name="Stud. Mycol.">
        <title>101 Dothideomycetes genomes: a test case for predicting lifestyles and emergence of pathogens.</title>
        <authorList>
            <person name="Haridas S."/>
            <person name="Albert R."/>
            <person name="Binder M."/>
            <person name="Bloem J."/>
            <person name="Labutti K."/>
            <person name="Salamov A."/>
            <person name="Andreopoulos B."/>
            <person name="Baker S."/>
            <person name="Barry K."/>
            <person name="Bills G."/>
            <person name="Bluhm B."/>
            <person name="Cannon C."/>
            <person name="Castanera R."/>
            <person name="Culley D."/>
            <person name="Daum C."/>
            <person name="Ezra D."/>
            <person name="Gonzalez J."/>
            <person name="Henrissat B."/>
            <person name="Kuo A."/>
            <person name="Liang C."/>
            <person name="Lipzen A."/>
            <person name="Lutzoni F."/>
            <person name="Magnuson J."/>
            <person name="Mondo S."/>
            <person name="Nolan M."/>
            <person name="Ohm R."/>
            <person name="Pangilinan J."/>
            <person name="Park H.-J."/>
            <person name="Ramirez L."/>
            <person name="Alfaro M."/>
            <person name="Sun H."/>
            <person name="Tritt A."/>
            <person name="Yoshinaga Y."/>
            <person name="Zwiers L.-H."/>
            <person name="Turgeon B."/>
            <person name="Goodwin S."/>
            <person name="Spatafora J."/>
            <person name="Crous P."/>
            <person name="Grigoriev I."/>
        </authorList>
    </citation>
    <scope>NUCLEOTIDE SEQUENCE</scope>
    <source>
        <strain evidence="1">CBS 109.77</strain>
    </source>
</reference>
<feature type="non-terminal residue" evidence="1">
    <location>
        <position position="306"/>
    </location>
</feature>
<dbReference type="Proteomes" id="UP000799757">
    <property type="component" value="Unassembled WGS sequence"/>
</dbReference>
<dbReference type="InterPro" id="IPR011009">
    <property type="entry name" value="Kinase-like_dom_sf"/>
</dbReference>
<keyword evidence="2" id="KW-1185">Reference proteome</keyword>
<dbReference type="SUPFAM" id="SSF56112">
    <property type="entry name" value="Protein kinase-like (PK-like)"/>
    <property type="match status" value="1"/>
</dbReference>
<protein>
    <recommendedName>
        <fullName evidence="3">Protein kinase domain-containing protein</fullName>
    </recommendedName>
</protein>
<accession>A0A6A6WYN4</accession>
<gene>
    <name evidence="1" type="ORF">K505DRAFT_195748</name>
</gene>
<sequence>PIFPYHIGALFYARQHTPLLPSGRPYRVPLSPRPPDWKTYSKIECCLTRPPLGGTIDEEVHIALTITAEIRLGDEKGAQLVIVNGDMVAKIYDPLYYRSYEMFHRHYDVVREADTHYCREAASYNELLSSSLQGSNTPKYYGSWVIDVSLNELQDTPPRQVPLILMEHIDGICMRDIDPKALTEEERDNILIHALEVEAQVYHHGVHHQDFHPRNIMISYPQPSFYADFRPILIDFDLARVVRLNDRIPAKSKWSKMLSPAYRHWGQLGCFVALGWLPWNNGSGQEEWLWEKFGHDDRFVALRRNE</sequence>